<evidence type="ECO:0000313" key="5">
    <source>
        <dbReference type="Proteomes" id="UP000010796"/>
    </source>
</evidence>
<dbReference type="InterPro" id="IPR023997">
    <property type="entry name" value="TonB-dep_OMP_SusC/RagA_CS"/>
</dbReference>
<dbReference type="PROSITE" id="PS52016">
    <property type="entry name" value="TONB_DEPENDENT_REC_3"/>
    <property type="match status" value="1"/>
</dbReference>
<organism evidence="4 5">
    <name type="scientific">Echinicola vietnamensis (strain DSM 17526 / LMG 23754 / KMM 6221)</name>
    <dbReference type="NCBI Taxonomy" id="926556"/>
    <lineage>
        <taxon>Bacteria</taxon>
        <taxon>Pseudomonadati</taxon>
        <taxon>Bacteroidota</taxon>
        <taxon>Cytophagia</taxon>
        <taxon>Cytophagales</taxon>
        <taxon>Cyclobacteriaceae</taxon>
        <taxon>Echinicola</taxon>
    </lineage>
</organism>
<dbReference type="eggNOG" id="COG1629">
    <property type="taxonomic scope" value="Bacteria"/>
</dbReference>
<dbReference type="GO" id="GO:0009279">
    <property type="term" value="C:cell outer membrane"/>
    <property type="evidence" value="ECO:0007669"/>
    <property type="project" value="UniProtKB-SubCell"/>
</dbReference>
<protein>
    <submittedName>
        <fullName evidence="4">TonB-linked outer membrane protein, SusC/RagA family</fullName>
    </submittedName>
</protein>
<dbReference type="InterPro" id="IPR039426">
    <property type="entry name" value="TonB-dep_rcpt-like"/>
</dbReference>
<dbReference type="KEGG" id="evi:Echvi_2762"/>
<dbReference type="SUPFAM" id="SSF56935">
    <property type="entry name" value="Porins"/>
    <property type="match status" value="1"/>
</dbReference>
<dbReference type="Proteomes" id="UP000010796">
    <property type="component" value="Chromosome"/>
</dbReference>
<dbReference type="InterPro" id="IPR012910">
    <property type="entry name" value="Plug_dom"/>
</dbReference>
<dbReference type="InterPro" id="IPR023996">
    <property type="entry name" value="TonB-dep_OMP_SusC/RagA"/>
</dbReference>
<dbReference type="PATRIC" id="fig|926556.3.peg.2915"/>
<dbReference type="InterPro" id="IPR008969">
    <property type="entry name" value="CarboxyPept-like_regulatory"/>
</dbReference>
<dbReference type="PANTHER" id="PTHR30069:SF29">
    <property type="entry name" value="HEMOGLOBIN AND HEMOGLOBIN-HAPTOGLOBIN-BINDING PROTEIN 1-RELATED"/>
    <property type="match status" value="1"/>
</dbReference>
<dbReference type="NCBIfam" id="TIGR04057">
    <property type="entry name" value="SusC_RagA_signa"/>
    <property type="match status" value="1"/>
</dbReference>
<sequence length="1059" mass="120435">MHLFGKWSINLNPKSINYMKEKLLRNSSLIVILLCGLVFSAAAQSRQVVEGTVKEKDSGQPIPGVSILEKGTTNGTVTGIDGEFRLEVTGDNPVLRVSFIGYKTLETEVGNKSDFDLHLESELGDLEEVVVVGYGQQKKESITGSVANVTSRDIEQVPTATVGGALAGKLPGLSFRQPDGRPGAGAQLRIRNLGNPLYVIDGIQKDEGQFNNLAPGDIESITILKDASAAVYGSRAANGVVVVTTKRGSRGEAPQISINGYYGIQNWSRFPEGVNGYEWMLGRADADMNQFGSTNITREELDKWQAGTEYGYRSFDWRDFIIQGNAPQSNISASVSGGSEKTNYYLAITRFDQKSVFSDEFEFNRTNLQSNITTDVTDRLTIGLQLNGRLENRENPGVPGGDDYWQPRFALFRNRPTERPYANDNPDYPANINNIETNWALLNYDRTGFFTNYWKNLQTNFTAEYDLPIEGLKAKGLYSYYFADNYVNTFEYTYDVFDYIPEDDEYVRTGGNDNPYRDRNQRKIEETVTQFQLNYDRVFAENHKVGILALYERIQRRDYRNFIHSVPTNNYLSLVQFADMDQYDDYDYEEARIGYVGRINYEYKGKYLLEVSGRYDASWKFSPDMRWGFFPSVSAGWRLSDEVFMDNISAKTNLDELKLRVSYGELGDDDIDIGPFDYIRGYNYGVSTVILDGENVQGSRNTGQPIDNLSWYTSKMFDVGLDFSFGAGKITGTIDYFHRKRDGLRDIKDDVFLPLELGYGLTDENLSSDATLGGDVGINYNGKVQDLTFRIGGTFGYARGKFLNSYNPAFSSSWNHYRNSGENRWYGIFWGYETIGQFQSQEEIDTYPVNIDGQGNGTLLPGDLIYKDVNQDGKIDGYDERPIGYSLDGTPSISYGLNMYFNYRNFDLTMDFSGGSLASYNQNWEMRWPYQNGGNLLAYMYDDRWHREDPYNLDSEWIPGENPPLRYNAGGHSNYNRNSTWWLTNVKYIRMRTASIGYTLPPKVLSKLKIERARVYFTTYNLFSIDNVHQFGIDPEVRDENGLQYPQNVNMNLGFNLTF</sequence>
<dbReference type="AlphaFoldDB" id="L0G0E8"/>
<proteinExistence type="inferred from homology"/>
<keyword evidence="2" id="KW-0472">Membrane</keyword>
<dbReference type="Gene3D" id="2.170.130.10">
    <property type="entry name" value="TonB-dependent receptor, plug domain"/>
    <property type="match status" value="1"/>
</dbReference>
<keyword evidence="1" id="KW-0732">Signal</keyword>
<dbReference type="InterPro" id="IPR037066">
    <property type="entry name" value="Plug_dom_sf"/>
</dbReference>
<keyword evidence="2" id="KW-0812">Transmembrane</keyword>
<dbReference type="Pfam" id="PF07715">
    <property type="entry name" value="Plug"/>
    <property type="match status" value="1"/>
</dbReference>
<dbReference type="SUPFAM" id="SSF49464">
    <property type="entry name" value="Carboxypeptidase regulatory domain-like"/>
    <property type="match status" value="1"/>
</dbReference>
<comment type="subcellular location">
    <subcellularLocation>
        <location evidence="2">Cell outer membrane</location>
        <topology evidence="2">Multi-pass membrane protein</topology>
    </subcellularLocation>
</comment>
<feature type="domain" description="TonB-dependent receptor plug" evidence="3">
    <location>
        <begin position="139"/>
        <end position="240"/>
    </location>
</feature>
<evidence type="ECO:0000256" key="2">
    <source>
        <dbReference type="PROSITE-ProRule" id="PRU01360"/>
    </source>
</evidence>
<dbReference type="PANTHER" id="PTHR30069">
    <property type="entry name" value="TONB-DEPENDENT OUTER MEMBRANE RECEPTOR"/>
    <property type="match status" value="1"/>
</dbReference>
<keyword evidence="2" id="KW-0998">Cell outer membrane</keyword>
<dbReference type="GO" id="GO:0044718">
    <property type="term" value="P:siderophore transmembrane transport"/>
    <property type="evidence" value="ECO:0007669"/>
    <property type="project" value="TreeGrafter"/>
</dbReference>
<dbReference type="NCBIfam" id="TIGR04056">
    <property type="entry name" value="OMP_RagA_SusC"/>
    <property type="match status" value="1"/>
</dbReference>
<dbReference type="GO" id="GO:0015344">
    <property type="term" value="F:siderophore uptake transmembrane transporter activity"/>
    <property type="evidence" value="ECO:0007669"/>
    <property type="project" value="TreeGrafter"/>
</dbReference>
<keyword evidence="2" id="KW-0813">Transport</keyword>
<comment type="similarity">
    <text evidence="2">Belongs to the TonB-dependent receptor family.</text>
</comment>
<keyword evidence="5" id="KW-1185">Reference proteome</keyword>
<reference evidence="5" key="1">
    <citation type="submission" date="2012-02" db="EMBL/GenBank/DDBJ databases">
        <title>The complete genome of Echinicola vietnamensis DSM 17526.</title>
        <authorList>
            <person name="Lucas S."/>
            <person name="Copeland A."/>
            <person name="Lapidus A."/>
            <person name="Glavina del Rio T."/>
            <person name="Dalin E."/>
            <person name="Tice H."/>
            <person name="Bruce D."/>
            <person name="Goodwin L."/>
            <person name="Pitluck S."/>
            <person name="Peters L."/>
            <person name="Ovchinnikova G."/>
            <person name="Teshima H."/>
            <person name="Kyrpides N."/>
            <person name="Mavromatis K."/>
            <person name="Ivanova N."/>
            <person name="Brettin T."/>
            <person name="Detter J.C."/>
            <person name="Han C."/>
            <person name="Larimer F."/>
            <person name="Land M."/>
            <person name="Hauser L."/>
            <person name="Markowitz V."/>
            <person name="Cheng J.-F."/>
            <person name="Hugenholtz P."/>
            <person name="Woyke T."/>
            <person name="Wu D."/>
            <person name="Brambilla E."/>
            <person name="Klenk H.-P."/>
            <person name="Eisen J.A."/>
        </authorList>
    </citation>
    <scope>NUCLEOTIDE SEQUENCE [LARGE SCALE GENOMIC DNA]</scope>
    <source>
        <strain evidence="5">DSM 17526 / LMG 23754 / KMM 6221</strain>
    </source>
</reference>
<accession>L0G0E8</accession>
<evidence type="ECO:0000259" key="3">
    <source>
        <dbReference type="Pfam" id="PF07715"/>
    </source>
</evidence>
<evidence type="ECO:0000313" key="4">
    <source>
        <dbReference type="EMBL" id="AGA79002.1"/>
    </source>
</evidence>
<dbReference type="EMBL" id="CP003346">
    <property type="protein sequence ID" value="AGA79002.1"/>
    <property type="molecule type" value="Genomic_DNA"/>
</dbReference>
<keyword evidence="2" id="KW-1134">Transmembrane beta strand</keyword>
<gene>
    <name evidence="4" type="ordered locus">Echvi_2762</name>
</gene>
<dbReference type="Pfam" id="PF13715">
    <property type="entry name" value="CarbopepD_reg_2"/>
    <property type="match status" value="1"/>
</dbReference>
<name>L0G0E8_ECHVK</name>
<evidence type="ECO:0000256" key="1">
    <source>
        <dbReference type="ARBA" id="ARBA00022729"/>
    </source>
</evidence>
<dbReference type="HOGENOM" id="CLU_004317_1_1_10"/>
<dbReference type="STRING" id="926556.Echvi_2762"/>
<dbReference type="Gene3D" id="2.60.40.1120">
    <property type="entry name" value="Carboxypeptidase-like, regulatory domain"/>
    <property type="match status" value="1"/>
</dbReference>